<reference evidence="2 3" key="2">
    <citation type="journal article" date="2011" name="Stand. Genomic Sci.">
        <title>Complete genome sequence of Ferroglobus placidus AEDII12DO.</title>
        <authorList>
            <person name="Anderson I."/>
            <person name="Risso C."/>
            <person name="Holmes D."/>
            <person name="Lucas S."/>
            <person name="Copeland A."/>
            <person name="Lapidus A."/>
            <person name="Cheng J.F."/>
            <person name="Bruce D."/>
            <person name="Goodwin L."/>
            <person name="Pitluck S."/>
            <person name="Saunders E."/>
            <person name="Brettin T."/>
            <person name="Detter J.C."/>
            <person name="Han C."/>
            <person name="Tapia R."/>
            <person name="Larimer F."/>
            <person name="Land M."/>
            <person name="Hauser L."/>
            <person name="Woyke T."/>
            <person name="Lovley D."/>
            <person name="Kyrpides N."/>
            <person name="Ivanova N."/>
        </authorList>
    </citation>
    <scope>NUCLEOTIDE SEQUENCE [LARGE SCALE GENOMIC DNA]</scope>
    <source>
        <strain evidence="3">DSM 10642 / AEDII12DO</strain>
    </source>
</reference>
<dbReference type="STRING" id="589924.Ferp_0855"/>
<dbReference type="PANTHER" id="PTHR39664:SF2">
    <property type="entry name" value="NUCLEIC ACID-BINDING PROTEIN, CONTAINING PIN DOMAIN-RELATED"/>
    <property type="match status" value="1"/>
</dbReference>
<dbReference type="GeneID" id="8778361"/>
<name>D3RX10_FERPA</name>
<feature type="domain" description="PIN" evidence="1">
    <location>
        <begin position="1"/>
        <end position="123"/>
    </location>
</feature>
<reference evidence="3" key="1">
    <citation type="submission" date="2010-02" db="EMBL/GenBank/DDBJ databases">
        <title>Complete sequence of Ferroglobus placidus DSM 10642.</title>
        <authorList>
            <consortium name="US DOE Joint Genome Institute"/>
            <person name="Lucas S."/>
            <person name="Copeland A."/>
            <person name="Lapidus A."/>
            <person name="Cheng J.-F."/>
            <person name="Bruce D."/>
            <person name="Goodwin L."/>
            <person name="Pitluck S."/>
            <person name="Saunders E."/>
            <person name="Brettin T."/>
            <person name="Detter J.C."/>
            <person name="Han C."/>
            <person name="Tapia R."/>
            <person name="Larimer F."/>
            <person name="Land M."/>
            <person name="Hauser L."/>
            <person name="Kyrpides N."/>
            <person name="Ivanova N."/>
            <person name="Holmes D."/>
            <person name="Lovley D."/>
            <person name="Kyrpides N."/>
            <person name="Anderson I.J."/>
            <person name="Woyke T."/>
        </authorList>
    </citation>
    <scope>NUCLEOTIDE SEQUENCE [LARGE SCALE GENOMIC DNA]</scope>
    <source>
        <strain evidence="3">DSM 10642 / AEDII12DO</strain>
    </source>
</reference>
<dbReference type="InterPro" id="IPR029060">
    <property type="entry name" value="PIN-like_dom_sf"/>
</dbReference>
<dbReference type="PaxDb" id="589924-Ferp_0855"/>
<dbReference type="CDD" id="cd18684">
    <property type="entry name" value="PIN_VapC-like"/>
    <property type="match status" value="1"/>
</dbReference>
<keyword evidence="3" id="KW-1185">Reference proteome</keyword>
<protein>
    <submittedName>
        <fullName evidence="2">PilT protein domain protein</fullName>
    </submittedName>
</protein>
<dbReference type="RefSeq" id="WP_012965366.1">
    <property type="nucleotide sequence ID" value="NC_013849.1"/>
</dbReference>
<evidence type="ECO:0000313" key="2">
    <source>
        <dbReference type="EMBL" id="ADC65023.1"/>
    </source>
</evidence>
<dbReference type="eggNOG" id="arCOG02730">
    <property type="taxonomic scope" value="Archaea"/>
</dbReference>
<sequence length="134" mass="15462">MRAIIDTNVLVYDTFEDSEYHKEARRLLNGLDIWMIPTIVLHEYVWVLKALNVNPNDVLYKVEEYCSHYKSKIISERLSDVTYALETVASEGLSLSRYNDKVILSIAVREKVNLATFDEKLRKQALSKGVNVIP</sequence>
<dbReference type="OrthoDB" id="90145at2157"/>
<dbReference type="SMART" id="SM00670">
    <property type="entry name" value="PINc"/>
    <property type="match status" value="1"/>
</dbReference>
<dbReference type="HOGENOM" id="CLU_153004_0_0_2"/>
<evidence type="ECO:0000259" key="1">
    <source>
        <dbReference type="SMART" id="SM00670"/>
    </source>
</evidence>
<gene>
    <name evidence="2" type="ordered locus">Ferp_0855</name>
</gene>
<dbReference type="AlphaFoldDB" id="D3RX10"/>
<dbReference type="InterPro" id="IPR002716">
    <property type="entry name" value="PIN_dom"/>
</dbReference>
<proteinExistence type="predicted"/>
<dbReference type="SUPFAM" id="SSF88723">
    <property type="entry name" value="PIN domain-like"/>
    <property type="match status" value="1"/>
</dbReference>
<dbReference type="Pfam" id="PF01850">
    <property type="entry name" value="PIN"/>
    <property type="match status" value="1"/>
</dbReference>
<accession>D3RX10</accession>
<dbReference type="PANTHER" id="PTHR39664">
    <property type="match status" value="1"/>
</dbReference>
<organism evidence="2 3">
    <name type="scientific">Ferroglobus placidus (strain DSM 10642 / AEDII12DO)</name>
    <dbReference type="NCBI Taxonomy" id="589924"/>
    <lineage>
        <taxon>Archaea</taxon>
        <taxon>Methanobacteriati</taxon>
        <taxon>Methanobacteriota</taxon>
        <taxon>Archaeoglobi</taxon>
        <taxon>Archaeoglobales</taxon>
        <taxon>Archaeoglobaceae</taxon>
        <taxon>Ferroglobus</taxon>
    </lineage>
</organism>
<dbReference type="EMBL" id="CP001899">
    <property type="protein sequence ID" value="ADC65023.1"/>
    <property type="molecule type" value="Genomic_DNA"/>
</dbReference>
<evidence type="ECO:0000313" key="3">
    <source>
        <dbReference type="Proteomes" id="UP000002613"/>
    </source>
</evidence>
<dbReference type="KEGG" id="fpl:Ferp_0855"/>
<dbReference type="Gene3D" id="3.40.50.1010">
    <property type="entry name" value="5'-nuclease"/>
    <property type="match status" value="1"/>
</dbReference>
<dbReference type="Proteomes" id="UP000002613">
    <property type="component" value="Chromosome"/>
</dbReference>